<dbReference type="InterPro" id="IPR029067">
    <property type="entry name" value="CDC48_domain_2-like_sf"/>
</dbReference>
<dbReference type="FunFam" id="3.40.50.300:FF:000149">
    <property type="entry name" value="Nuclear valosin-containing protein-like"/>
    <property type="match status" value="1"/>
</dbReference>
<evidence type="ECO:0000256" key="5">
    <source>
        <dbReference type="ARBA" id="ARBA00022840"/>
    </source>
</evidence>
<dbReference type="SUPFAM" id="SSF52540">
    <property type="entry name" value="P-loop containing nucleoside triphosphate hydrolases"/>
    <property type="match status" value="2"/>
</dbReference>
<dbReference type="AlphaFoldDB" id="W4GUS5"/>
<dbReference type="VEuPathDB" id="FungiDB:H257_04169"/>
<keyword evidence="4" id="KW-0378">Hydrolase</keyword>
<dbReference type="PANTHER" id="PTHR23077:SF12">
    <property type="entry name" value="PEROXISOMAL ATPASE PEX1"/>
    <property type="match status" value="1"/>
</dbReference>
<dbReference type="GO" id="GO:0005829">
    <property type="term" value="C:cytosol"/>
    <property type="evidence" value="ECO:0007669"/>
    <property type="project" value="TreeGrafter"/>
</dbReference>
<dbReference type="Gene3D" id="3.10.330.10">
    <property type="match status" value="1"/>
</dbReference>
<protein>
    <recommendedName>
        <fullName evidence="8">Peroxisomal ATPase PEX1</fullName>
    </recommendedName>
    <alternativeName>
        <fullName evidence="7">Peroxin-1</fullName>
    </alternativeName>
</protein>
<dbReference type="InterPro" id="IPR050168">
    <property type="entry name" value="AAA_ATPase_domain"/>
</dbReference>
<evidence type="ECO:0000259" key="11">
    <source>
        <dbReference type="SMART" id="SM00382"/>
    </source>
</evidence>
<evidence type="ECO:0000256" key="2">
    <source>
        <dbReference type="ARBA" id="ARBA00006914"/>
    </source>
</evidence>
<keyword evidence="5" id="KW-0067">ATP-binding</keyword>
<feature type="compositionally biased region" description="Low complexity" evidence="9">
    <location>
        <begin position="185"/>
        <end position="199"/>
    </location>
</feature>
<feature type="chain" id="PRO_5004841399" description="Peroxisomal ATPase PEX1" evidence="10">
    <location>
        <begin position="20"/>
        <end position="1047"/>
    </location>
</feature>
<dbReference type="GO" id="GO:0016558">
    <property type="term" value="P:protein import into peroxisome matrix"/>
    <property type="evidence" value="ECO:0007669"/>
    <property type="project" value="TreeGrafter"/>
</dbReference>
<sequence>MHNPAAALLTARLLPICSCFVSLPESFVRQHLQHVNPNFGATILRFSWPQGATVEAAYVGWVGDIAQSDDMELSLEFAQCMQLTDAMDAMPGLRISVSVVPSMPVAQSVEMEPSSPDDWEIIQLHAGYLESDILRQVCVVQHNQVIPIRIQQHTVVHLITRLPSDIPFARLSSNSEVYISPKTRSPLPSSDQPLSSSVQPPSPILKIQPCTTYKPNGSCVHLVMDDDEILIHPLMVATLLGTHDITGDIALVASVWDDAADATTRPTCVGRLRASTDVAFDSCGLSPTIQSELGLSSLAHVRLRWLTHPPLLPLCILLTPLSAMDNVIDRFLSWSQSCGLMYVLSSQNRITLDTDMQVVVTIQFNDPNHETAAPTAASSPDEYVIVGDGFYLPRRQDVAMGTATQQDAVGAVVIPDQLVTFPGMEPIVTTLWKRLFPVLGRDGCGVRTRMGSVSPPGSIVLHGPRGTGKSSVLAALQFKCKLSFGVMCDTVAVPCRDLRGLKMDSVKAALTAAFDRATHLAPCLVTLDDIDALMPPEDDTSGAAGMSEQSRRLAEHVAALIKQTRHAMQHHAAAIVSQVDSTCDSNWPVFATACSKKSVAVVATAREAQSMHPLLRTCGLFDRPIALSLPDAVARECILRGLVNRAEAVYPPTDEQVQGAVQKTEGFSVRDLTQVVDRAVHHATIRTRQSTTQDRMSLNLLAGLEGFTPAALRGVELFKSSVQWSDIGGLHDIRQTLKDTLELPTKYGRLYAAAPIKLPSGLLLFGPPGCGKTLLANAVANECGLNFISVKGPEVLNKYIGASEQAVRDLFARAAAAAPSVLFLDEFDAMAPRRGADNTGVTDRVVNQLLTFLDGVESRQGVYVLAATSRPDMIDPALLRPGRLDKSLYCGFPNVQDRLDILQAVSRKMDLADDVSMVLPSVAQQTELYSGADLQAVMYAAQLEAVHASIPFADDWDMEFQDSSDSVSFSPKVPHHASKVCASHVQKALAASRPSASIDAKRRYDRMYGSFNNSTQQPRVTEFKTAESNLTFDRSDAAHSTQRSALY</sequence>
<feature type="signal peptide" evidence="10">
    <location>
        <begin position="1"/>
        <end position="19"/>
    </location>
</feature>
<keyword evidence="10" id="KW-0732">Signal</keyword>
<dbReference type="RefSeq" id="XP_009826872.1">
    <property type="nucleotide sequence ID" value="XM_009828570.1"/>
</dbReference>
<evidence type="ECO:0000256" key="9">
    <source>
        <dbReference type="SAM" id="MobiDB-lite"/>
    </source>
</evidence>
<dbReference type="InterPro" id="IPR015342">
    <property type="entry name" value="PEX1-N_C-lobe"/>
</dbReference>
<feature type="domain" description="AAA+ ATPase" evidence="11">
    <location>
        <begin position="758"/>
        <end position="894"/>
    </location>
</feature>
<dbReference type="OrthoDB" id="2187at2759"/>
<evidence type="ECO:0000256" key="7">
    <source>
        <dbReference type="ARBA" id="ARBA00032509"/>
    </source>
</evidence>
<dbReference type="STRING" id="112090.W4GUS5"/>
<proteinExistence type="inferred from homology"/>
<gene>
    <name evidence="12" type="ORF">H257_04169</name>
</gene>
<name>W4GUS5_APHAT</name>
<keyword evidence="3" id="KW-0547">Nucleotide-binding</keyword>
<dbReference type="Gene3D" id="1.10.8.60">
    <property type="match status" value="2"/>
</dbReference>
<dbReference type="GO" id="GO:0005524">
    <property type="term" value="F:ATP binding"/>
    <property type="evidence" value="ECO:0007669"/>
    <property type="project" value="UniProtKB-KW"/>
</dbReference>
<dbReference type="GO" id="GO:0005778">
    <property type="term" value="C:peroxisomal membrane"/>
    <property type="evidence" value="ECO:0007669"/>
    <property type="project" value="TreeGrafter"/>
</dbReference>
<keyword evidence="6" id="KW-0472">Membrane</keyword>
<dbReference type="SUPFAM" id="SSF54585">
    <property type="entry name" value="Cdc48 domain 2-like"/>
    <property type="match status" value="1"/>
</dbReference>
<evidence type="ECO:0000256" key="1">
    <source>
        <dbReference type="ARBA" id="ARBA00004370"/>
    </source>
</evidence>
<feature type="region of interest" description="Disordered" evidence="9">
    <location>
        <begin position="180"/>
        <end position="200"/>
    </location>
</feature>
<feature type="domain" description="AAA+ ATPase" evidence="11">
    <location>
        <begin position="455"/>
        <end position="631"/>
    </location>
</feature>
<evidence type="ECO:0000256" key="8">
    <source>
        <dbReference type="ARBA" id="ARBA00034532"/>
    </source>
</evidence>
<dbReference type="InterPro" id="IPR003960">
    <property type="entry name" value="ATPase_AAA_CS"/>
</dbReference>
<evidence type="ECO:0000256" key="3">
    <source>
        <dbReference type="ARBA" id="ARBA00022741"/>
    </source>
</evidence>
<dbReference type="Gene3D" id="3.40.50.300">
    <property type="entry name" value="P-loop containing nucleotide triphosphate hydrolases"/>
    <property type="match status" value="2"/>
</dbReference>
<evidence type="ECO:0000256" key="10">
    <source>
        <dbReference type="SAM" id="SignalP"/>
    </source>
</evidence>
<evidence type="ECO:0000256" key="4">
    <source>
        <dbReference type="ARBA" id="ARBA00022801"/>
    </source>
</evidence>
<accession>W4GUS5</accession>
<evidence type="ECO:0000313" key="12">
    <source>
        <dbReference type="EMBL" id="ETV83442.1"/>
    </source>
</evidence>
<dbReference type="EMBL" id="KI913120">
    <property type="protein sequence ID" value="ETV83442.1"/>
    <property type="molecule type" value="Genomic_DNA"/>
</dbReference>
<dbReference type="InterPro" id="IPR003593">
    <property type="entry name" value="AAA+_ATPase"/>
</dbReference>
<comment type="subcellular location">
    <subcellularLocation>
        <location evidence="1">Membrane</location>
    </subcellularLocation>
</comment>
<dbReference type="GeneID" id="20806165"/>
<dbReference type="GO" id="GO:0016887">
    <property type="term" value="F:ATP hydrolysis activity"/>
    <property type="evidence" value="ECO:0007669"/>
    <property type="project" value="InterPro"/>
</dbReference>
<dbReference type="InterPro" id="IPR003959">
    <property type="entry name" value="ATPase_AAA_core"/>
</dbReference>
<organism evidence="12">
    <name type="scientific">Aphanomyces astaci</name>
    <name type="common">Crayfish plague agent</name>
    <dbReference type="NCBI Taxonomy" id="112090"/>
    <lineage>
        <taxon>Eukaryota</taxon>
        <taxon>Sar</taxon>
        <taxon>Stramenopiles</taxon>
        <taxon>Oomycota</taxon>
        <taxon>Saprolegniomycetes</taxon>
        <taxon>Saprolegniales</taxon>
        <taxon>Verrucalvaceae</taxon>
        <taxon>Aphanomyces</taxon>
    </lineage>
</organism>
<dbReference type="InterPro" id="IPR027417">
    <property type="entry name" value="P-loop_NTPase"/>
</dbReference>
<dbReference type="PROSITE" id="PS00674">
    <property type="entry name" value="AAA"/>
    <property type="match status" value="1"/>
</dbReference>
<dbReference type="Pfam" id="PF09262">
    <property type="entry name" value="PEX-1N"/>
    <property type="match status" value="1"/>
</dbReference>
<dbReference type="Pfam" id="PF00004">
    <property type="entry name" value="AAA"/>
    <property type="match status" value="2"/>
</dbReference>
<dbReference type="PANTHER" id="PTHR23077">
    <property type="entry name" value="AAA-FAMILY ATPASE"/>
    <property type="match status" value="1"/>
</dbReference>
<comment type="similarity">
    <text evidence="2">Belongs to the AAA ATPase family.</text>
</comment>
<evidence type="ECO:0000256" key="6">
    <source>
        <dbReference type="ARBA" id="ARBA00023136"/>
    </source>
</evidence>
<reference evidence="12" key="1">
    <citation type="submission" date="2013-12" db="EMBL/GenBank/DDBJ databases">
        <title>The Genome Sequence of Aphanomyces astaci APO3.</title>
        <authorList>
            <consortium name="The Broad Institute Genomics Platform"/>
            <person name="Russ C."/>
            <person name="Tyler B."/>
            <person name="van West P."/>
            <person name="Dieguez-Uribeondo J."/>
            <person name="Young S.K."/>
            <person name="Zeng Q."/>
            <person name="Gargeya S."/>
            <person name="Fitzgerald M."/>
            <person name="Abouelleil A."/>
            <person name="Alvarado L."/>
            <person name="Chapman S.B."/>
            <person name="Gainer-Dewar J."/>
            <person name="Goldberg J."/>
            <person name="Griggs A."/>
            <person name="Gujja S."/>
            <person name="Hansen M."/>
            <person name="Howarth C."/>
            <person name="Imamovic A."/>
            <person name="Ireland A."/>
            <person name="Larimer J."/>
            <person name="McCowan C."/>
            <person name="Murphy C."/>
            <person name="Pearson M."/>
            <person name="Poon T.W."/>
            <person name="Priest M."/>
            <person name="Roberts A."/>
            <person name="Saif S."/>
            <person name="Shea T."/>
            <person name="Sykes S."/>
            <person name="Wortman J."/>
            <person name="Nusbaum C."/>
            <person name="Birren B."/>
        </authorList>
    </citation>
    <scope>NUCLEOTIDE SEQUENCE [LARGE SCALE GENOMIC DNA]</scope>
    <source>
        <strain evidence="12">APO3</strain>
    </source>
</reference>
<dbReference type="SMART" id="SM00382">
    <property type="entry name" value="AAA"/>
    <property type="match status" value="2"/>
</dbReference>